<dbReference type="InterPro" id="IPR012312">
    <property type="entry name" value="Hemerythrin-like"/>
</dbReference>
<dbReference type="AlphaFoldDB" id="A0A147IX86"/>
<evidence type="ECO:0000313" key="4">
    <source>
        <dbReference type="Proteomes" id="UP000073923"/>
    </source>
</evidence>
<dbReference type="PANTHER" id="PTHR35585:SF1">
    <property type="entry name" value="HHE DOMAIN PROTEIN (AFU_ORTHOLOGUE AFUA_4G00730)"/>
    <property type="match status" value="1"/>
</dbReference>
<feature type="compositionally biased region" description="Basic and acidic residues" evidence="1">
    <location>
        <begin position="131"/>
        <end position="161"/>
    </location>
</feature>
<organism evidence="3 4">
    <name type="scientific">Sphingomonas yabuuchiae</name>
    <dbReference type="NCBI Taxonomy" id="172044"/>
    <lineage>
        <taxon>Bacteria</taxon>
        <taxon>Pseudomonadati</taxon>
        <taxon>Pseudomonadota</taxon>
        <taxon>Alphaproteobacteria</taxon>
        <taxon>Sphingomonadales</taxon>
        <taxon>Sphingomonadaceae</taxon>
        <taxon>Sphingomonas</taxon>
    </lineage>
</organism>
<evidence type="ECO:0000256" key="1">
    <source>
        <dbReference type="SAM" id="MobiDB-lite"/>
    </source>
</evidence>
<dbReference type="EMBL" id="LDTF01000013">
    <property type="protein sequence ID" value="KTW00436.1"/>
    <property type="molecule type" value="Genomic_DNA"/>
</dbReference>
<comment type="caution">
    <text evidence="3">The sequence shown here is derived from an EMBL/GenBank/DDBJ whole genome shotgun (WGS) entry which is preliminary data.</text>
</comment>
<feature type="region of interest" description="Disordered" evidence="1">
    <location>
        <begin position="115"/>
        <end position="161"/>
    </location>
</feature>
<dbReference type="Proteomes" id="UP000073923">
    <property type="component" value="Unassembled WGS sequence"/>
</dbReference>
<evidence type="ECO:0000313" key="3">
    <source>
        <dbReference type="EMBL" id="KTW00436.1"/>
    </source>
</evidence>
<evidence type="ECO:0000259" key="2">
    <source>
        <dbReference type="Pfam" id="PF01814"/>
    </source>
</evidence>
<feature type="domain" description="Hemerythrin-like" evidence="2">
    <location>
        <begin position="6"/>
        <end position="123"/>
    </location>
</feature>
<dbReference type="Gene3D" id="1.20.120.520">
    <property type="entry name" value="nmb1532 protein domain like"/>
    <property type="match status" value="1"/>
</dbReference>
<accession>A0A147IX86</accession>
<dbReference type="OrthoDB" id="5523420at2"/>
<protein>
    <submittedName>
        <fullName evidence="3">Hemerythrin</fullName>
    </submittedName>
</protein>
<dbReference type="RefSeq" id="WP_058744585.1">
    <property type="nucleotide sequence ID" value="NZ_LDTF01000013.1"/>
</dbReference>
<name>A0A147IX86_9SPHN</name>
<reference evidence="3 4" key="1">
    <citation type="journal article" date="2016" name="Front. Microbiol.">
        <title>Genomic Resource of Rice Seed Associated Bacteria.</title>
        <authorList>
            <person name="Midha S."/>
            <person name="Bansal K."/>
            <person name="Sharma S."/>
            <person name="Kumar N."/>
            <person name="Patil P.P."/>
            <person name="Chaudhry V."/>
            <person name="Patil P.B."/>
        </authorList>
    </citation>
    <scope>NUCLEOTIDE SEQUENCE [LARGE SCALE GENOMIC DNA]</scope>
    <source>
        <strain evidence="3 4">NS355</strain>
    </source>
</reference>
<proteinExistence type="predicted"/>
<dbReference type="Pfam" id="PF01814">
    <property type="entry name" value="Hemerythrin"/>
    <property type="match status" value="1"/>
</dbReference>
<dbReference type="PANTHER" id="PTHR35585">
    <property type="entry name" value="HHE DOMAIN PROTEIN (AFU_ORTHOLOGUE AFUA_4G00730)"/>
    <property type="match status" value="1"/>
</dbReference>
<gene>
    <name evidence="3" type="ORF">NS355_04330</name>
</gene>
<sequence length="161" mass="18779">MATAEIYADLKRDHDKQREMLKELAELKGDGAKRKKLFEAFRIEIQSHAAAEEESLYATMLGEPELRDDARHSVSEHKEIDDLLGEMMDLDFASDEWESKFFHMRHRYEHHIDEEEEEMFPAAEKELDDATEQKLADIYETRKPIEAKEAKANPPGGDERD</sequence>
<dbReference type="PATRIC" id="fig|172044.3.peg.468"/>